<feature type="compositionally biased region" description="Polar residues" evidence="1">
    <location>
        <begin position="160"/>
        <end position="169"/>
    </location>
</feature>
<evidence type="ECO:0000259" key="2">
    <source>
        <dbReference type="PROSITE" id="PS50878"/>
    </source>
</evidence>
<proteinExistence type="predicted"/>
<dbReference type="InterPro" id="IPR000477">
    <property type="entry name" value="RT_dom"/>
</dbReference>
<evidence type="ECO:0000313" key="3">
    <source>
        <dbReference type="EMBL" id="KAK0143163.1"/>
    </source>
</evidence>
<feature type="region of interest" description="Disordered" evidence="1">
    <location>
        <begin position="95"/>
        <end position="178"/>
    </location>
</feature>
<dbReference type="EMBL" id="JAOPHQ010003431">
    <property type="protein sequence ID" value="KAK0143163.1"/>
    <property type="molecule type" value="Genomic_DNA"/>
</dbReference>
<dbReference type="PROSITE" id="PS50878">
    <property type="entry name" value="RT_POL"/>
    <property type="match status" value="1"/>
</dbReference>
<reference evidence="3" key="1">
    <citation type="journal article" date="2023" name="Front. Mar. Sci.">
        <title>A new Merluccius polli reference genome to investigate the effects of global change in West African waters.</title>
        <authorList>
            <person name="Mateo J.L."/>
            <person name="Blanco-Fernandez C."/>
            <person name="Garcia-Vazquez E."/>
            <person name="Machado-Schiaffino G."/>
        </authorList>
    </citation>
    <scope>NUCLEOTIDE SEQUENCE</scope>
    <source>
        <strain evidence="3">C29</strain>
        <tissue evidence="3">Fin</tissue>
    </source>
</reference>
<evidence type="ECO:0000256" key="1">
    <source>
        <dbReference type="SAM" id="MobiDB-lite"/>
    </source>
</evidence>
<feature type="compositionally biased region" description="Low complexity" evidence="1">
    <location>
        <begin position="14"/>
        <end position="28"/>
    </location>
</feature>
<name>A0AA47P062_MERPO</name>
<feature type="region of interest" description="Disordered" evidence="1">
    <location>
        <begin position="329"/>
        <end position="364"/>
    </location>
</feature>
<protein>
    <recommendedName>
        <fullName evidence="2">Reverse transcriptase domain-containing protein</fullName>
    </recommendedName>
</protein>
<dbReference type="AlphaFoldDB" id="A0AA47P062"/>
<comment type="caution">
    <text evidence="3">The sequence shown here is derived from an EMBL/GenBank/DDBJ whole genome shotgun (WGS) entry which is preliminary data.</text>
</comment>
<feature type="region of interest" description="Disordered" evidence="1">
    <location>
        <begin position="1"/>
        <end position="43"/>
    </location>
</feature>
<feature type="compositionally biased region" description="Basic residues" evidence="1">
    <location>
        <begin position="344"/>
        <end position="361"/>
    </location>
</feature>
<evidence type="ECO:0000313" key="4">
    <source>
        <dbReference type="Proteomes" id="UP001174136"/>
    </source>
</evidence>
<organism evidence="3 4">
    <name type="scientific">Merluccius polli</name>
    <name type="common">Benguela hake</name>
    <name type="synonym">Merluccius cadenati</name>
    <dbReference type="NCBI Taxonomy" id="89951"/>
    <lineage>
        <taxon>Eukaryota</taxon>
        <taxon>Metazoa</taxon>
        <taxon>Chordata</taxon>
        <taxon>Craniata</taxon>
        <taxon>Vertebrata</taxon>
        <taxon>Euteleostomi</taxon>
        <taxon>Actinopterygii</taxon>
        <taxon>Neopterygii</taxon>
        <taxon>Teleostei</taxon>
        <taxon>Neoteleostei</taxon>
        <taxon>Acanthomorphata</taxon>
        <taxon>Zeiogadaria</taxon>
        <taxon>Gadariae</taxon>
        <taxon>Gadiformes</taxon>
        <taxon>Gadoidei</taxon>
        <taxon>Merlucciidae</taxon>
        <taxon>Merluccius</taxon>
    </lineage>
</organism>
<feature type="compositionally biased region" description="Gly residues" evidence="1">
    <location>
        <begin position="103"/>
        <end position="143"/>
    </location>
</feature>
<accession>A0AA47P062</accession>
<dbReference type="PANTHER" id="PTHR47510">
    <property type="entry name" value="REVERSE TRANSCRIPTASE DOMAIN-CONTAINING PROTEIN"/>
    <property type="match status" value="1"/>
</dbReference>
<dbReference type="Proteomes" id="UP001174136">
    <property type="component" value="Unassembled WGS sequence"/>
</dbReference>
<keyword evidence="4" id="KW-1185">Reference proteome</keyword>
<feature type="domain" description="Reverse transcriptase" evidence="2">
    <location>
        <begin position="641"/>
        <end position="872"/>
    </location>
</feature>
<dbReference type="Pfam" id="PF00078">
    <property type="entry name" value="RVT_1"/>
    <property type="match status" value="1"/>
</dbReference>
<dbReference type="PANTHER" id="PTHR47510:SF3">
    <property type="entry name" value="ENDO_EXONUCLEASE_PHOSPHATASE DOMAIN-CONTAINING PROTEIN"/>
    <property type="match status" value="1"/>
</dbReference>
<gene>
    <name evidence="3" type="ORF">N1851_018714</name>
</gene>
<sequence length="872" mass="94716">MPLRGKVTIPSKLSGFHSSTTCGGSTTGRATWPTGDGGGGGRRGLSVQVISGAAGGDGGRWALGVWAGGGVTGGVARLGGDDGAGGRLGLRGWTSGEAASGVDPGGGGSPRSGIGVGGGPDLGGRIPGGGPDLSGRTSGGGTDLSGWTPCGGLDRGGRTSGNRSGVGSPSLSATADSRASASSMAASAIRGKFLRAQRSATSRLPSMRESKAVNQISRLRNRQSQESPPCLGSLPQSAKTIPFERAERELREAVRCESNEEMLSSPRFTRSLSISSLGEKRSECARARRENLRARSSWRAGRTLAAFSRYGQYLQATSMAKNCALAEGQRGPKQAHPGSTAEGKHRKRCDRTRKRGKRGGARARLAANPHKPAIPRLLLSNVRSLDNKMDFIRLWRASQRDVRTVNCCATVFTETWLNQNITDAAAQLEGLMLHRADRSAALTGKRRGGGLAVYINRLWCQDSVTVTPRCSQHRELLTVRCRPFYLPRELSAVFITAVYVPPSANVEEAMSELYNNISEKQQEHPDAFNQASLTSVLPKFYQHVNVATRGNNTLDLVYTNIKNSYKAEPLPHIGNSDHITVRLTPAYRPRVKRDRPVVNKVRMWPQEATEALQDCFDTTHWDIFREAATQDGKTDLQEYTDSVISYINKCIEDVAEVRTIKRRANQKPWLTGEICHSDPLFPGKLNTFYARFEAKNTTQAQTLLPALNDWTLQLTTAGVRKALASINPRKAAGPDNIPGCVLKNCAEQLKDVFTDIFNMSLRQTVVPTCLKMHFNTIIQQQLVEKLQLLKVDNSICNWVHNFLTQREQTVRVGSRTSRTITVSTGSPQGCVLSPLLFSLLTHDCTARFCSNYILKFADDTTVVGLIKNNMPS</sequence>